<dbReference type="InterPro" id="IPR000462">
    <property type="entry name" value="CDP-OH_P_trans"/>
</dbReference>
<name>A0A1A6C5B1_9GAMM</name>
<keyword evidence="7 15" id="KW-0808">Transferase</keyword>
<dbReference type="InterPro" id="IPR043130">
    <property type="entry name" value="CDP-OH_PTrfase_TM_dom"/>
</dbReference>
<organism evidence="17 18">
    <name type="scientific">Acidihalobacter prosperus</name>
    <dbReference type="NCBI Taxonomy" id="160660"/>
    <lineage>
        <taxon>Bacteria</taxon>
        <taxon>Pseudomonadati</taxon>
        <taxon>Pseudomonadota</taxon>
        <taxon>Gammaproteobacteria</taxon>
        <taxon>Chromatiales</taxon>
        <taxon>Ectothiorhodospiraceae</taxon>
        <taxon>Acidihalobacter</taxon>
    </lineage>
</organism>
<dbReference type="AlphaFoldDB" id="A0A1A6C5B1"/>
<dbReference type="RefSeq" id="WP_052064570.1">
    <property type="nucleotide sequence ID" value="NZ_JQSG02000002.1"/>
</dbReference>
<feature type="transmembrane region" description="Helical" evidence="16">
    <location>
        <begin position="20"/>
        <end position="38"/>
    </location>
</feature>
<dbReference type="NCBIfam" id="TIGR00473">
    <property type="entry name" value="pssA"/>
    <property type="match status" value="1"/>
</dbReference>
<evidence type="ECO:0000256" key="4">
    <source>
        <dbReference type="ARBA" id="ARBA00013174"/>
    </source>
</evidence>
<protein>
    <recommendedName>
        <fullName evidence="5">CDP-diacylglycerol--serine O-phosphatidyltransferase</fullName>
        <ecNumber evidence="4">2.7.8.8</ecNumber>
    </recommendedName>
    <alternativeName>
        <fullName evidence="14">Phosphatidylserine synthase</fullName>
    </alternativeName>
</protein>
<dbReference type="GO" id="GO:0012505">
    <property type="term" value="C:endomembrane system"/>
    <property type="evidence" value="ECO:0007669"/>
    <property type="project" value="UniProtKB-SubCell"/>
</dbReference>
<reference evidence="17 18" key="1">
    <citation type="journal article" date="2014" name="Genome Announc.">
        <title>Draft Genome Sequence of the Iron-Oxidizing, Acidophilic, and Halotolerant 'Thiobacillus prosperus' Type Strain DSM 5130.</title>
        <authorList>
            <person name="Ossandon F.J."/>
            <person name="Cardenas J.P."/>
            <person name="Corbett M."/>
            <person name="Quatrini R."/>
            <person name="Holmes D.S."/>
            <person name="Watkin E."/>
        </authorList>
    </citation>
    <scope>NUCLEOTIDE SEQUENCE [LARGE SCALE GENOMIC DNA]</scope>
    <source>
        <strain evidence="17 18">DSM 5130</strain>
    </source>
</reference>
<dbReference type="Gene3D" id="1.20.120.1760">
    <property type="match status" value="1"/>
</dbReference>
<evidence type="ECO:0000256" key="2">
    <source>
        <dbReference type="ARBA" id="ARBA00004127"/>
    </source>
</evidence>
<keyword evidence="9 16" id="KW-1133">Transmembrane helix</keyword>
<evidence type="ECO:0000256" key="12">
    <source>
        <dbReference type="ARBA" id="ARBA00023209"/>
    </source>
</evidence>
<dbReference type="InterPro" id="IPR004533">
    <property type="entry name" value="CDP-diaglyc--ser_O-PTrfase"/>
</dbReference>
<dbReference type="EC" id="2.7.8.8" evidence="4"/>
<evidence type="ECO:0000256" key="13">
    <source>
        <dbReference type="ARBA" id="ARBA00023264"/>
    </source>
</evidence>
<evidence type="ECO:0000256" key="6">
    <source>
        <dbReference type="ARBA" id="ARBA00022516"/>
    </source>
</evidence>
<feature type="transmembrane region" description="Helical" evidence="16">
    <location>
        <begin position="114"/>
        <end position="132"/>
    </location>
</feature>
<keyword evidence="8 16" id="KW-0812">Transmembrane</keyword>
<keyword evidence="13" id="KW-1208">Phospholipid metabolism</keyword>
<keyword evidence="11 16" id="KW-0472">Membrane</keyword>
<dbReference type="InterPro" id="IPR050324">
    <property type="entry name" value="CDP-alcohol_PTase-I"/>
</dbReference>
<dbReference type="OrthoDB" id="9777147at2"/>
<dbReference type="GO" id="GO:0016020">
    <property type="term" value="C:membrane"/>
    <property type="evidence" value="ECO:0007669"/>
    <property type="project" value="InterPro"/>
</dbReference>
<dbReference type="GO" id="GO:0008654">
    <property type="term" value="P:phospholipid biosynthetic process"/>
    <property type="evidence" value="ECO:0007669"/>
    <property type="project" value="UniProtKB-KW"/>
</dbReference>
<evidence type="ECO:0000256" key="11">
    <source>
        <dbReference type="ARBA" id="ARBA00023136"/>
    </source>
</evidence>
<evidence type="ECO:0000256" key="3">
    <source>
        <dbReference type="ARBA" id="ARBA00010441"/>
    </source>
</evidence>
<evidence type="ECO:0000256" key="15">
    <source>
        <dbReference type="RuleBase" id="RU003750"/>
    </source>
</evidence>
<evidence type="ECO:0000256" key="16">
    <source>
        <dbReference type="SAM" id="Phobius"/>
    </source>
</evidence>
<feature type="transmembrane region" description="Helical" evidence="16">
    <location>
        <begin position="231"/>
        <end position="247"/>
    </location>
</feature>
<dbReference type="STRING" id="160660.BJI67_06125"/>
<dbReference type="InterPro" id="IPR048254">
    <property type="entry name" value="CDP_ALCOHOL_P_TRANSF_CS"/>
</dbReference>
<keyword evidence="18" id="KW-1185">Reference proteome</keyword>
<accession>A0A1A6C5B1</accession>
<sequence length="261" mass="28975">MGNENRGLVAGVRHPRGVYLLPNLLTTGAMFGGFYAIVAAMNGRFTAAAIAVFIAMVLDGLDGRVARMTNTQSAFGAEYDSLSDMVSFGLAPALVMYQWALVHLHDLGWFWAKAGWLAAFIYTASAALRLARFNTQVGTQDKRFFQGLPSPSAAAVMMGTVWMWEQFSVDGRTLMIPALVITLVSGGLMVSGFSYYSFKDIDLRKRVPFVSVIAVLSLFVLIALWPSIVLYSLFVLYTLSGPLHFAWRRWRKLRQRRAQPE</sequence>
<evidence type="ECO:0000256" key="10">
    <source>
        <dbReference type="ARBA" id="ARBA00023098"/>
    </source>
</evidence>
<feature type="transmembrane region" description="Helical" evidence="16">
    <location>
        <begin position="44"/>
        <end position="61"/>
    </location>
</feature>
<feature type="transmembrane region" description="Helical" evidence="16">
    <location>
        <begin position="207"/>
        <end position="225"/>
    </location>
</feature>
<evidence type="ECO:0000256" key="7">
    <source>
        <dbReference type="ARBA" id="ARBA00022679"/>
    </source>
</evidence>
<dbReference type="Pfam" id="PF01066">
    <property type="entry name" value="CDP-OH_P_transf"/>
    <property type="match status" value="1"/>
</dbReference>
<evidence type="ECO:0000256" key="5">
    <source>
        <dbReference type="ARBA" id="ARBA00017171"/>
    </source>
</evidence>
<feature type="transmembrane region" description="Helical" evidence="16">
    <location>
        <begin position="176"/>
        <end position="195"/>
    </location>
</feature>
<evidence type="ECO:0000256" key="14">
    <source>
        <dbReference type="ARBA" id="ARBA00032361"/>
    </source>
</evidence>
<evidence type="ECO:0000256" key="9">
    <source>
        <dbReference type="ARBA" id="ARBA00022989"/>
    </source>
</evidence>
<keyword evidence="12" id="KW-0594">Phospholipid biosynthesis</keyword>
<evidence type="ECO:0000313" key="17">
    <source>
        <dbReference type="EMBL" id="OBS09748.1"/>
    </source>
</evidence>
<keyword evidence="10" id="KW-0443">Lipid metabolism</keyword>
<evidence type="ECO:0000313" key="18">
    <source>
        <dbReference type="Proteomes" id="UP000029273"/>
    </source>
</evidence>
<keyword evidence="6" id="KW-0444">Lipid biosynthesis</keyword>
<dbReference type="PANTHER" id="PTHR14269">
    <property type="entry name" value="CDP-DIACYLGLYCEROL--GLYCEROL-3-PHOSPHATE 3-PHOSPHATIDYLTRANSFERASE-RELATED"/>
    <property type="match status" value="1"/>
</dbReference>
<comment type="caution">
    <text evidence="17">The sequence shown here is derived from an EMBL/GenBank/DDBJ whole genome shotgun (WGS) entry which is preliminary data.</text>
</comment>
<comment type="similarity">
    <text evidence="3 15">Belongs to the CDP-alcohol phosphatidyltransferase class-I family.</text>
</comment>
<comment type="subcellular location">
    <subcellularLocation>
        <location evidence="2">Endomembrane system</location>
        <topology evidence="2">Multi-pass membrane protein</topology>
    </subcellularLocation>
</comment>
<dbReference type="Proteomes" id="UP000029273">
    <property type="component" value="Unassembled WGS sequence"/>
</dbReference>
<dbReference type="PROSITE" id="PS00379">
    <property type="entry name" value="CDP_ALCOHOL_P_TRANSF"/>
    <property type="match status" value="1"/>
</dbReference>
<evidence type="ECO:0000256" key="8">
    <source>
        <dbReference type="ARBA" id="ARBA00022692"/>
    </source>
</evidence>
<dbReference type="EMBL" id="JQSG02000002">
    <property type="protein sequence ID" value="OBS09748.1"/>
    <property type="molecule type" value="Genomic_DNA"/>
</dbReference>
<gene>
    <name evidence="17" type="ORF">Thpro_020798</name>
</gene>
<feature type="transmembrane region" description="Helical" evidence="16">
    <location>
        <begin position="82"/>
        <end position="102"/>
    </location>
</feature>
<feature type="transmembrane region" description="Helical" evidence="16">
    <location>
        <begin position="144"/>
        <end position="164"/>
    </location>
</feature>
<evidence type="ECO:0000256" key="1">
    <source>
        <dbReference type="ARBA" id="ARBA00000287"/>
    </source>
</evidence>
<dbReference type="GO" id="GO:0003882">
    <property type="term" value="F:CDP-diacylglycerol-serine O-phosphatidyltransferase activity"/>
    <property type="evidence" value="ECO:0007669"/>
    <property type="project" value="UniProtKB-EC"/>
</dbReference>
<comment type="catalytic activity">
    <reaction evidence="1">
        <text>a CDP-1,2-diacyl-sn-glycerol + L-serine = a 1,2-diacyl-sn-glycero-3-phospho-L-serine + CMP + H(+)</text>
        <dbReference type="Rhea" id="RHEA:16913"/>
        <dbReference type="ChEBI" id="CHEBI:15378"/>
        <dbReference type="ChEBI" id="CHEBI:33384"/>
        <dbReference type="ChEBI" id="CHEBI:57262"/>
        <dbReference type="ChEBI" id="CHEBI:58332"/>
        <dbReference type="ChEBI" id="CHEBI:60377"/>
        <dbReference type="EC" id="2.7.8.8"/>
    </reaction>
</comment>
<dbReference type="PANTHER" id="PTHR14269:SF61">
    <property type="entry name" value="CDP-DIACYLGLYCEROL--SERINE O-PHOSPHATIDYLTRANSFERASE"/>
    <property type="match status" value="1"/>
</dbReference>
<proteinExistence type="inferred from homology"/>